<feature type="non-terminal residue" evidence="2">
    <location>
        <position position="1"/>
    </location>
</feature>
<accession>W1WL71</accession>
<feature type="transmembrane region" description="Helical" evidence="1">
    <location>
        <begin position="70"/>
        <end position="90"/>
    </location>
</feature>
<dbReference type="AlphaFoldDB" id="W1WL71"/>
<dbReference type="EMBL" id="AZLZ01001994">
    <property type="protein sequence ID" value="ETJ18641.1"/>
    <property type="molecule type" value="Genomic_DNA"/>
</dbReference>
<name>W1WL71_ECOLX</name>
<evidence type="ECO:0000313" key="2">
    <source>
        <dbReference type="EMBL" id="ETJ18641.1"/>
    </source>
</evidence>
<evidence type="ECO:0000256" key="1">
    <source>
        <dbReference type="SAM" id="Phobius"/>
    </source>
</evidence>
<organism evidence="2 3">
    <name type="scientific">Escherichia coli DORA_A_5_14_21</name>
    <dbReference type="NCBI Taxonomy" id="1403943"/>
    <lineage>
        <taxon>Bacteria</taxon>
        <taxon>Pseudomonadati</taxon>
        <taxon>Pseudomonadota</taxon>
        <taxon>Gammaproteobacteria</taxon>
        <taxon>Enterobacterales</taxon>
        <taxon>Enterobacteriaceae</taxon>
        <taxon>Escherichia</taxon>
    </lineage>
</organism>
<reference evidence="2 3" key="1">
    <citation type="submission" date="2013-12" db="EMBL/GenBank/DDBJ databases">
        <title>A Varibaculum cambriense genome reconstructed from a premature infant gut community with otherwise low bacterial novelty that shifts toward anaerobic metabolism during the third week of life.</title>
        <authorList>
            <person name="Brown C.T."/>
            <person name="Sharon I."/>
            <person name="Thomas B.C."/>
            <person name="Castelle C.J."/>
            <person name="Morowitz M.J."/>
            <person name="Banfield J.F."/>
        </authorList>
    </citation>
    <scope>NUCLEOTIDE SEQUENCE [LARGE SCALE GENOMIC DNA]</scope>
    <source>
        <strain evidence="3">DORA_A_5_14_21</strain>
    </source>
</reference>
<protein>
    <recommendedName>
        <fullName evidence="4">Inner membrane protein</fullName>
    </recommendedName>
</protein>
<dbReference type="Proteomes" id="UP000018853">
    <property type="component" value="Unassembled WGS sequence"/>
</dbReference>
<proteinExistence type="predicted"/>
<keyword evidence="1" id="KW-0472">Membrane</keyword>
<comment type="caution">
    <text evidence="2">The sequence shown here is derived from an EMBL/GenBank/DDBJ whole genome shotgun (WGS) entry which is preliminary data.</text>
</comment>
<dbReference type="PIRSF" id="PIRSF030798">
    <property type="entry name" value="UCP030798"/>
    <property type="match status" value="1"/>
</dbReference>
<gene>
    <name evidence="2" type="ORF">Q609_ECAC01994G0001</name>
</gene>
<dbReference type="InterPro" id="IPR016958">
    <property type="entry name" value="UCP030798"/>
</dbReference>
<evidence type="ECO:0000313" key="3">
    <source>
        <dbReference type="Proteomes" id="UP000018853"/>
    </source>
</evidence>
<dbReference type="PATRIC" id="fig|1403943.3.peg.4474"/>
<evidence type="ECO:0008006" key="4">
    <source>
        <dbReference type="Google" id="ProtNLM"/>
    </source>
</evidence>
<sequence>FLCPASPAIARVYHASREQRRAVQGIGSFQRNCLMATLTTGVVLLRWQLLSAVMMFLASTLNIRFRRSDYVGLAVISSGLGVVSACWFAMGLLGITMADITAIWHNIESVMIEEMNQTPPQWPMILT</sequence>
<feature type="transmembrane region" description="Helical" evidence="1">
    <location>
        <begin position="44"/>
        <end position="63"/>
    </location>
</feature>
<keyword evidence="1" id="KW-1133">Transmembrane helix</keyword>
<dbReference type="Pfam" id="PF15940">
    <property type="entry name" value="YjcB"/>
    <property type="match status" value="1"/>
</dbReference>
<keyword evidence="1" id="KW-0812">Transmembrane</keyword>